<reference evidence="1 2" key="1">
    <citation type="submission" date="2018-10" db="EMBL/GenBank/DDBJ databases">
        <authorList>
            <person name="Perry B.J."/>
            <person name="Sullivan J.T."/>
            <person name="Murphy R.J.T."/>
            <person name="Ramsay J.P."/>
            <person name="Ronson C.W."/>
        </authorList>
    </citation>
    <scope>NUCLEOTIDE SEQUENCE [LARGE SCALE GENOMIC DNA]</scope>
    <source>
        <strain evidence="1 2">R88b</strain>
    </source>
</reference>
<dbReference type="EMBL" id="CP033367">
    <property type="protein sequence ID" value="QKD01498.1"/>
    <property type="molecule type" value="Genomic_DNA"/>
</dbReference>
<organism evidence="1 2">
    <name type="scientific">Mesorhizobium loti R88b</name>
    <dbReference type="NCBI Taxonomy" id="935548"/>
    <lineage>
        <taxon>Bacteria</taxon>
        <taxon>Pseudomonadati</taxon>
        <taxon>Pseudomonadota</taxon>
        <taxon>Alphaproteobacteria</taxon>
        <taxon>Hyphomicrobiales</taxon>
        <taxon>Phyllobacteriaceae</taxon>
        <taxon>Mesorhizobium</taxon>
    </lineage>
</organism>
<dbReference type="AlphaFoldDB" id="A0A6M7WNT5"/>
<evidence type="ECO:0000313" key="1">
    <source>
        <dbReference type="EMBL" id="QKD01498.1"/>
    </source>
</evidence>
<gene>
    <name evidence="1" type="ORF">EB235_08215</name>
</gene>
<dbReference type="RefSeq" id="WP_027031472.1">
    <property type="nucleotide sequence ID" value="NZ_CP033367.1"/>
</dbReference>
<sequence length="219" mass="23721">MAKVHNLSLATNAPCAYNPTAPEAAGLSAFAKRKEAARKAPYLKSESVQVGDTVQARLLPDHDNRDVAYNLMMEAFGVTEFPLLEGLLKDLAALAQKDKAVDVNAMNYAIAIARGINPQDPTETLIASQMAAIHMSMMRFANLVATLPANSSNNSQLEAYERSMNRLARTFAAQVEALKRYRSKGEQRVIVKHVTVKQGGQAIVGNVSHGGGAEQENER</sequence>
<name>A0A6M7WNT5_RHILI</name>
<accession>A0A6M7WNT5</accession>
<protein>
    <submittedName>
        <fullName evidence="1">Uncharacterized protein</fullName>
    </submittedName>
</protein>
<evidence type="ECO:0000313" key="2">
    <source>
        <dbReference type="Proteomes" id="UP000503017"/>
    </source>
</evidence>
<proteinExistence type="predicted"/>
<dbReference type="Proteomes" id="UP000503017">
    <property type="component" value="Chromosome"/>
</dbReference>